<feature type="domain" description="CcmH/CycL/Ccl2/NrfF N-terminal" evidence="7">
    <location>
        <begin position="34"/>
        <end position="134"/>
    </location>
</feature>
<evidence type="ECO:0000256" key="2">
    <source>
        <dbReference type="ARBA" id="ARBA00022617"/>
    </source>
</evidence>
<dbReference type="Proteomes" id="UP000215027">
    <property type="component" value="Chromosome I"/>
</dbReference>
<comment type="function">
    <text evidence="6">Possible subunit of a heme lyase.</text>
</comment>
<dbReference type="PANTHER" id="PTHR47870:SF4">
    <property type="entry name" value="CYTOCHROME C-TYPE BIOGENESIS PROTEIN CYCH"/>
    <property type="match status" value="1"/>
</dbReference>
<dbReference type="InterPro" id="IPR005616">
    <property type="entry name" value="CcmH/CycL/Ccl2/NrfF_N"/>
</dbReference>
<keyword evidence="9" id="KW-1185">Reference proteome</keyword>
<dbReference type="CDD" id="cd16378">
    <property type="entry name" value="CcmH_N"/>
    <property type="match status" value="1"/>
</dbReference>
<feature type="transmembrane region" description="Helical" evidence="6">
    <location>
        <begin position="103"/>
        <end position="123"/>
    </location>
</feature>
<evidence type="ECO:0000256" key="6">
    <source>
        <dbReference type="RuleBase" id="RU364112"/>
    </source>
</evidence>
<keyword evidence="4 6" id="KW-0732">Signal</keyword>
<keyword evidence="3 6" id="KW-0479">Metal-binding</keyword>
<keyword evidence="2 6" id="KW-0349">Heme</keyword>
<organism evidence="8 9">
    <name type="scientific">Candidatus Promineifilum breve</name>
    <dbReference type="NCBI Taxonomy" id="1806508"/>
    <lineage>
        <taxon>Bacteria</taxon>
        <taxon>Bacillati</taxon>
        <taxon>Chloroflexota</taxon>
        <taxon>Ardenticatenia</taxon>
        <taxon>Candidatus Promineifilales</taxon>
        <taxon>Candidatus Promineifilaceae</taxon>
        <taxon>Candidatus Promineifilum</taxon>
    </lineage>
</organism>
<dbReference type="PANTHER" id="PTHR47870">
    <property type="entry name" value="CYTOCHROME C-TYPE BIOGENESIS PROTEIN CCMH"/>
    <property type="match status" value="1"/>
</dbReference>
<dbReference type="AlphaFoldDB" id="A0A160T2T1"/>
<dbReference type="KEGG" id="pbf:CFX0092_A2074"/>
<feature type="chain" id="PRO_5011022023" description="Cytochrome c-type biogenesis protein" evidence="6">
    <location>
        <begin position="29"/>
        <end position="165"/>
    </location>
</feature>
<name>A0A160T2T1_9CHLR</name>
<dbReference type="InterPro" id="IPR051263">
    <property type="entry name" value="C-type_cytochrome_biogenesis"/>
</dbReference>
<evidence type="ECO:0000256" key="3">
    <source>
        <dbReference type="ARBA" id="ARBA00022723"/>
    </source>
</evidence>
<evidence type="ECO:0000256" key="4">
    <source>
        <dbReference type="ARBA" id="ARBA00022729"/>
    </source>
</evidence>
<evidence type="ECO:0000313" key="8">
    <source>
        <dbReference type="EMBL" id="CUS03952.2"/>
    </source>
</evidence>
<accession>A0A160T2T1</accession>
<keyword evidence="6" id="KW-0472">Membrane</keyword>
<keyword evidence="5 6" id="KW-0408">Iron</keyword>
<keyword evidence="6" id="KW-0812">Transmembrane</keyword>
<dbReference type="GO" id="GO:0005886">
    <property type="term" value="C:plasma membrane"/>
    <property type="evidence" value="ECO:0007669"/>
    <property type="project" value="TreeGrafter"/>
</dbReference>
<dbReference type="Pfam" id="PF03918">
    <property type="entry name" value="CcmH"/>
    <property type="match status" value="1"/>
</dbReference>
<reference evidence="8" key="1">
    <citation type="submission" date="2016-01" db="EMBL/GenBank/DDBJ databases">
        <authorList>
            <person name="Mcilroy J.S."/>
            <person name="Karst M S."/>
            <person name="Albertsen M."/>
        </authorList>
    </citation>
    <scope>NUCLEOTIDE SEQUENCE</scope>
    <source>
        <strain evidence="8">Cfx-K</strain>
    </source>
</reference>
<keyword evidence="6" id="KW-1133">Transmembrane helix</keyword>
<sequence>MTNIRKKSLFRWLFLALLLVLLPTAVYGQGEITDDEVNAVAKDVYCPVCESTPLDVCPTAACADWRELIRVKLAEGQSRDEILDYFARQYGEGVLANPPRRGASLVVLWILPFALVLVGLLLFSRLLRGLRTAAPAGAPPARPSAATGDPVLDDYISRVEREIEE</sequence>
<dbReference type="InterPro" id="IPR038297">
    <property type="entry name" value="CcmH/CycL/NrfF/Ccl2_sf"/>
</dbReference>
<dbReference type="Gene3D" id="1.10.8.640">
    <property type="entry name" value="Cytochrome C biogenesis protein"/>
    <property type="match status" value="1"/>
</dbReference>
<evidence type="ECO:0000313" key="9">
    <source>
        <dbReference type="Proteomes" id="UP000215027"/>
    </source>
</evidence>
<evidence type="ECO:0000256" key="1">
    <source>
        <dbReference type="ARBA" id="ARBA00010342"/>
    </source>
</evidence>
<gene>
    <name evidence="8" type="primary">ccmH</name>
    <name evidence="8" type="ORF">CFX0092_A2074</name>
</gene>
<evidence type="ECO:0000256" key="5">
    <source>
        <dbReference type="ARBA" id="ARBA00023004"/>
    </source>
</evidence>
<dbReference type="OrthoDB" id="164569at2"/>
<evidence type="ECO:0000259" key="7">
    <source>
        <dbReference type="Pfam" id="PF03918"/>
    </source>
</evidence>
<dbReference type="RefSeq" id="WP_157913049.1">
    <property type="nucleotide sequence ID" value="NZ_LN890655.1"/>
</dbReference>
<protein>
    <recommendedName>
        <fullName evidence="6">Cytochrome c-type biogenesis protein</fullName>
    </recommendedName>
</protein>
<comment type="similarity">
    <text evidence="1 6">Belongs to the CcmH/CycL/Ccl2/NrfF family.</text>
</comment>
<dbReference type="GO" id="GO:0046872">
    <property type="term" value="F:metal ion binding"/>
    <property type="evidence" value="ECO:0007669"/>
    <property type="project" value="UniProtKB-KW"/>
</dbReference>
<proteinExistence type="inferred from homology"/>
<feature type="signal peptide" evidence="6">
    <location>
        <begin position="1"/>
        <end position="28"/>
    </location>
</feature>
<dbReference type="EMBL" id="LN890655">
    <property type="protein sequence ID" value="CUS03952.2"/>
    <property type="molecule type" value="Genomic_DNA"/>
</dbReference>